<keyword evidence="2" id="KW-1185">Reference proteome</keyword>
<comment type="caution">
    <text evidence="1">The sequence shown here is derived from an EMBL/GenBank/DDBJ whole genome shotgun (WGS) entry which is preliminary data.</text>
</comment>
<protein>
    <submittedName>
        <fullName evidence="1">LysR family transcriptional regulator</fullName>
    </submittedName>
</protein>
<evidence type="ECO:0000313" key="2">
    <source>
        <dbReference type="Proteomes" id="UP000600139"/>
    </source>
</evidence>
<dbReference type="EMBL" id="JAENIK010000002">
    <property type="protein sequence ID" value="MBK1814206.1"/>
    <property type="molecule type" value="Genomic_DNA"/>
</dbReference>
<dbReference type="Gene3D" id="1.10.10.10">
    <property type="entry name" value="Winged helix-like DNA-binding domain superfamily/Winged helix DNA-binding domain"/>
    <property type="match status" value="1"/>
</dbReference>
<dbReference type="InterPro" id="IPR036388">
    <property type="entry name" value="WH-like_DNA-bd_sf"/>
</dbReference>
<dbReference type="InterPro" id="IPR036390">
    <property type="entry name" value="WH_DNA-bd_sf"/>
</dbReference>
<reference evidence="1" key="1">
    <citation type="submission" date="2021-01" db="EMBL/GenBank/DDBJ databases">
        <title>Modified the classification status of verrucomicrobia.</title>
        <authorList>
            <person name="Feng X."/>
        </authorList>
    </citation>
    <scope>NUCLEOTIDE SEQUENCE</scope>
    <source>
        <strain evidence="1">JCM 18052</strain>
    </source>
</reference>
<organism evidence="1 2">
    <name type="scientific">Luteolibacter yonseiensis</name>
    <dbReference type="NCBI Taxonomy" id="1144680"/>
    <lineage>
        <taxon>Bacteria</taxon>
        <taxon>Pseudomonadati</taxon>
        <taxon>Verrucomicrobiota</taxon>
        <taxon>Verrucomicrobiia</taxon>
        <taxon>Verrucomicrobiales</taxon>
        <taxon>Verrucomicrobiaceae</taxon>
        <taxon>Luteolibacter</taxon>
    </lineage>
</organism>
<name>A0A934V9V9_9BACT</name>
<dbReference type="Proteomes" id="UP000600139">
    <property type="component" value="Unassembled WGS sequence"/>
</dbReference>
<gene>
    <name evidence="1" type="ORF">JIN84_01105</name>
</gene>
<evidence type="ECO:0000313" key="1">
    <source>
        <dbReference type="EMBL" id="MBK1814206.1"/>
    </source>
</evidence>
<sequence>MNETTRKNLPDFQGLPNITFRQLEVFSVVCREASYANAALELRSTRANIKRVCEDFQKAVGRPLFEECADRRLQPTAFAQDLLTQVSPLARGLRRLGESVRNQHAGGRILRFAAAGEFFKGGLFTDFLARVRITDAFRPCFLRIETKRFRTALLNAECDVYFGVGISPSDRLDLINLGPVAWKIRCEGDPPARPADLPAGKWWIADAGETEATAALIEAFHAAGAEGGRIHTTDSGTSPAQDDIVFSHDTAAMAGSPAGDAWPRFHFFAVLRKHHPYSELMPRLGGAAIH</sequence>
<proteinExistence type="predicted"/>
<accession>A0A934V9V9</accession>
<dbReference type="RefSeq" id="WP_200349172.1">
    <property type="nucleotide sequence ID" value="NZ_BAABHZ010000005.1"/>
</dbReference>
<dbReference type="SUPFAM" id="SSF46785">
    <property type="entry name" value="Winged helix' DNA-binding domain"/>
    <property type="match status" value="1"/>
</dbReference>
<dbReference type="AlphaFoldDB" id="A0A934V9V9"/>